<feature type="compositionally biased region" description="Low complexity" evidence="7">
    <location>
        <begin position="442"/>
        <end position="453"/>
    </location>
</feature>
<dbReference type="SUPFAM" id="SSF110217">
    <property type="entry name" value="DNA-binding protein LAG-1 (CSL)"/>
    <property type="match status" value="1"/>
</dbReference>
<dbReference type="Proteomes" id="UP000242180">
    <property type="component" value="Unassembled WGS sequence"/>
</dbReference>
<dbReference type="GO" id="GO:0005634">
    <property type="term" value="C:nucleus"/>
    <property type="evidence" value="ECO:0007669"/>
    <property type="project" value="UniProtKB-SubCell"/>
</dbReference>
<evidence type="ECO:0000256" key="3">
    <source>
        <dbReference type="ARBA" id="ARBA00023015"/>
    </source>
</evidence>
<evidence type="ECO:0000256" key="7">
    <source>
        <dbReference type="SAM" id="MobiDB-lite"/>
    </source>
</evidence>
<name>A0A1X2HUA3_SYNRA</name>
<dbReference type="SMART" id="SM01267">
    <property type="entry name" value="LAG1_DNAbind"/>
    <property type="match status" value="1"/>
</dbReference>
<comment type="caution">
    <text evidence="10">The sequence shown here is derived from an EMBL/GenBank/DDBJ whole genome shotgun (WGS) entry which is preliminary data.</text>
</comment>
<proteinExistence type="inferred from homology"/>
<dbReference type="SMART" id="SM01268">
    <property type="entry name" value="BTD"/>
    <property type="match status" value="1"/>
</dbReference>
<dbReference type="GO" id="GO:0000978">
    <property type="term" value="F:RNA polymerase II cis-regulatory region sequence-specific DNA binding"/>
    <property type="evidence" value="ECO:0007669"/>
    <property type="project" value="InterPro"/>
</dbReference>
<dbReference type="Pfam" id="PF09270">
    <property type="entry name" value="BTD"/>
    <property type="match status" value="1"/>
</dbReference>
<feature type="compositionally biased region" description="Polar residues" evidence="7">
    <location>
        <begin position="39"/>
        <end position="53"/>
    </location>
</feature>
<dbReference type="InterPro" id="IPR015350">
    <property type="entry name" value="Beta-trefoil_DNA-bd_dom"/>
</dbReference>
<feature type="region of interest" description="Disordered" evidence="7">
    <location>
        <begin position="442"/>
        <end position="492"/>
    </location>
</feature>
<keyword evidence="3" id="KW-0805">Transcription regulation</keyword>
<evidence type="ECO:0000259" key="9">
    <source>
        <dbReference type="SMART" id="SM01268"/>
    </source>
</evidence>
<evidence type="ECO:0000256" key="2">
    <source>
        <dbReference type="ARBA" id="ARBA00009704"/>
    </source>
</evidence>
<dbReference type="InterPro" id="IPR015351">
    <property type="entry name" value="RBP-J/Cbf11/Cbf12_DNA-bd"/>
</dbReference>
<dbReference type="STRING" id="13706.A0A1X2HUA3"/>
<dbReference type="InterPro" id="IPR037095">
    <property type="entry name" value="RBP-J/Cbf11_DNA-bd_sf"/>
</dbReference>
<gene>
    <name evidence="10" type="ORF">BCR43DRAFT_482751</name>
</gene>
<sequence length="614" mass="67317">MDQDSSPIVSQRAFGSSKKIQFIDISQHNPRNAHRRDNQAMSIESLLDSNGEQRQYHDQHKYRRPGEELDTSKRRWTDDDFEGKKRTSKVRRRHPQQQQEATATTLTCYHAAVAQKSYGSEKRFLCPPPVVSVRDVTSPMTVSLSVLCETSAQDTPLEHRTQLNAATPSSSFKYLHVTGTAKAKQFALRVSLASEPTTAPFATFLSNPISIISKPSKKTSKARNASTCILTHQPVALFNRINSQTVRTKYLTSEDKQLCAKNGNWSPFEIHIRRQPTPAVAPALSPNASSSSSSSHQRLQQQHHHSSTSAVTAVTYGTEIILRDCKSGVTSPPVIVRKVDKGRIAACAYGPVSQMQKIALQLASTATYQQQLNPQPPIYLSAASAISASSPHVDNGPAWIEYATSRLVRPTTPLDLAYEEVDDYLCWTIVGISKFEYSFSPTSMTTSTTNTPRSKSDGSSEEKHTSSTFPSTSLPSSSSSSPSLASADSSSPLSSTTVASVSAASALLEYDPQRHALLLKNSNLAESVGDCYVGLHGPLPVQRTDLFLIMTLPSGAELVAANHEQFIITPDQHRYLELPILFKQQEEMQPTNKLLACDIVDKSARWSLTLASAQ</sequence>
<organism evidence="10 11">
    <name type="scientific">Syncephalastrum racemosum</name>
    <name type="common">Filamentous fungus</name>
    <dbReference type="NCBI Taxonomy" id="13706"/>
    <lineage>
        <taxon>Eukaryota</taxon>
        <taxon>Fungi</taxon>
        <taxon>Fungi incertae sedis</taxon>
        <taxon>Mucoromycota</taxon>
        <taxon>Mucoromycotina</taxon>
        <taxon>Mucoromycetes</taxon>
        <taxon>Mucorales</taxon>
        <taxon>Syncephalastraceae</taxon>
        <taxon>Syncephalastrum</taxon>
    </lineage>
</organism>
<feature type="compositionally biased region" description="Low complexity" evidence="7">
    <location>
        <begin position="289"/>
        <end position="300"/>
    </location>
</feature>
<dbReference type="AlphaFoldDB" id="A0A1X2HUA3"/>
<feature type="domain" description="RBP-J/Cbf11/Cbf12 DNA binding" evidence="8">
    <location>
        <begin position="105"/>
        <end position="226"/>
    </location>
</feature>
<dbReference type="OrthoDB" id="5600360at2759"/>
<keyword evidence="6" id="KW-0539">Nucleus</keyword>
<dbReference type="OMA" id="RIAACAY"/>
<keyword evidence="4 10" id="KW-0238">DNA-binding</keyword>
<keyword evidence="5" id="KW-0804">Transcription</keyword>
<accession>A0A1X2HUA3</accession>
<dbReference type="InterPro" id="IPR036358">
    <property type="entry name" value="BTD_sf"/>
</dbReference>
<comment type="subcellular location">
    <subcellularLocation>
        <location evidence="1">Nucleus</location>
    </subcellularLocation>
</comment>
<feature type="compositionally biased region" description="Low complexity" evidence="7">
    <location>
        <begin position="466"/>
        <end position="492"/>
    </location>
</feature>
<evidence type="ECO:0000256" key="6">
    <source>
        <dbReference type="ARBA" id="ARBA00023242"/>
    </source>
</evidence>
<protein>
    <submittedName>
        <fullName evidence="10">Beta-trefoil DNA-binding domain-containing protein</fullName>
    </submittedName>
</protein>
<evidence type="ECO:0000313" key="11">
    <source>
        <dbReference type="Proteomes" id="UP000242180"/>
    </source>
</evidence>
<dbReference type="InterPro" id="IPR040159">
    <property type="entry name" value="CLS_fam"/>
</dbReference>
<dbReference type="InParanoid" id="A0A1X2HUA3"/>
<evidence type="ECO:0000256" key="4">
    <source>
        <dbReference type="ARBA" id="ARBA00023125"/>
    </source>
</evidence>
<evidence type="ECO:0000256" key="5">
    <source>
        <dbReference type="ARBA" id="ARBA00023163"/>
    </source>
</evidence>
<evidence type="ECO:0000259" key="8">
    <source>
        <dbReference type="SMART" id="SM01267"/>
    </source>
</evidence>
<dbReference type="EMBL" id="MCGN01000001">
    <property type="protein sequence ID" value="ORZ03101.1"/>
    <property type="molecule type" value="Genomic_DNA"/>
</dbReference>
<evidence type="ECO:0000313" key="10">
    <source>
        <dbReference type="EMBL" id="ORZ03101.1"/>
    </source>
</evidence>
<dbReference type="Gene3D" id="2.80.10.50">
    <property type="match status" value="1"/>
</dbReference>
<feature type="region of interest" description="Disordered" evidence="7">
    <location>
        <begin position="280"/>
        <end position="310"/>
    </location>
</feature>
<dbReference type="SUPFAM" id="SSF49417">
    <property type="entry name" value="p53-like transcription factors"/>
    <property type="match status" value="1"/>
</dbReference>
<comment type="similarity">
    <text evidence="2">Belongs to the Su(H) family.</text>
</comment>
<keyword evidence="11" id="KW-1185">Reference proteome</keyword>
<reference evidence="10 11" key="1">
    <citation type="submission" date="2016-07" db="EMBL/GenBank/DDBJ databases">
        <title>Pervasive Adenine N6-methylation of Active Genes in Fungi.</title>
        <authorList>
            <consortium name="DOE Joint Genome Institute"/>
            <person name="Mondo S.J."/>
            <person name="Dannebaum R.O."/>
            <person name="Kuo R.C."/>
            <person name="Labutti K."/>
            <person name="Haridas S."/>
            <person name="Kuo A."/>
            <person name="Salamov A."/>
            <person name="Ahrendt S.R."/>
            <person name="Lipzen A."/>
            <person name="Sullivan W."/>
            <person name="Andreopoulos W.B."/>
            <person name="Clum A."/>
            <person name="Lindquist E."/>
            <person name="Daum C."/>
            <person name="Ramamoorthy G.K."/>
            <person name="Gryganskyi A."/>
            <person name="Culley D."/>
            <person name="Magnuson J.K."/>
            <person name="James T.Y."/>
            <person name="O'Malley M.A."/>
            <person name="Stajich J.E."/>
            <person name="Spatafora J.W."/>
            <person name="Visel A."/>
            <person name="Grigoriev I.V."/>
        </authorList>
    </citation>
    <scope>NUCLEOTIDE SEQUENCE [LARGE SCALE GENOMIC DNA]</scope>
    <source>
        <strain evidence="10 11">NRRL 2496</strain>
    </source>
</reference>
<feature type="compositionally biased region" description="Basic residues" evidence="7">
    <location>
        <begin position="86"/>
        <end position="95"/>
    </location>
</feature>
<feature type="compositionally biased region" description="Basic and acidic residues" evidence="7">
    <location>
        <begin position="54"/>
        <end position="85"/>
    </location>
</feature>
<feature type="compositionally biased region" description="Basic and acidic residues" evidence="7">
    <location>
        <begin position="454"/>
        <end position="465"/>
    </location>
</feature>
<feature type="domain" description="Beta-trefoil DNA-binding" evidence="9">
    <location>
        <begin position="227"/>
        <end position="505"/>
    </location>
</feature>
<dbReference type="Gene3D" id="2.60.40.1450">
    <property type="entry name" value="LAG1, DNA binding domain"/>
    <property type="match status" value="1"/>
</dbReference>
<evidence type="ECO:0000256" key="1">
    <source>
        <dbReference type="ARBA" id="ARBA00004123"/>
    </source>
</evidence>
<dbReference type="Pfam" id="PF09271">
    <property type="entry name" value="LAG1-DNAbind"/>
    <property type="match status" value="2"/>
</dbReference>
<dbReference type="InterPro" id="IPR008967">
    <property type="entry name" value="p53-like_TF_DNA-bd_sf"/>
</dbReference>
<dbReference type="PANTHER" id="PTHR10665">
    <property type="entry name" value="RECOMBINING BINDING PROTEIN SUPPRESSOR OF HAIRLESS"/>
    <property type="match status" value="1"/>
</dbReference>
<feature type="region of interest" description="Disordered" evidence="7">
    <location>
        <begin position="1"/>
        <end position="102"/>
    </location>
</feature>
<dbReference type="GO" id="GO:0001228">
    <property type="term" value="F:DNA-binding transcription activator activity, RNA polymerase II-specific"/>
    <property type="evidence" value="ECO:0007669"/>
    <property type="project" value="InterPro"/>
</dbReference>
<dbReference type="FunCoup" id="A0A1X2HUA3">
    <property type="interactions" value="212"/>
</dbReference>